<dbReference type="Pfam" id="PF06594">
    <property type="entry name" value="HCBP_related"/>
    <property type="match status" value="2"/>
</dbReference>
<name>A0A2S5CKG2_9GAMM</name>
<evidence type="ECO:0000256" key="1">
    <source>
        <dbReference type="ARBA" id="ARBA00004613"/>
    </source>
</evidence>
<reference evidence="5 6" key="1">
    <citation type="submission" date="2017-11" db="EMBL/GenBank/DDBJ databases">
        <title>Draft Genome Sequence of Methylobacter psychrotolerans Sph1T, an Obligate Methanotroph from Low-Temperature Environments.</title>
        <authorList>
            <person name="Oshkin I.Y."/>
            <person name="Miroshnikov K."/>
            <person name="Belova S.E."/>
            <person name="Korzhenkov A."/>
            <person name="Toshchakov S.V."/>
            <person name="Dedysh S.N."/>
        </authorList>
    </citation>
    <scope>NUCLEOTIDE SEQUENCE [LARGE SCALE GENOMIC DNA]</scope>
    <source>
        <strain evidence="5 6">Sph1</strain>
    </source>
</reference>
<protein>
    <submittedName>
        <fullName evidence="5">Calcium-binding protein</fullName>
    </submittedName>
</protein>
<dbReference type="EMBL" id="PGFZ01000006">
    <property type="protein sequence ID" value="POZ51309.1"/>
    <property type="molecule type" value="Genomic_DNA"/>
</dbReference>
<evidence type="ECO:0000256" key="2">
    <source>
        <dbReference type="ARBA" id="ARBA00022525"/>
    </source>
</evidence>
<proteinExistence type="predicted"/>
<evidence type="ECO:0000259" key="4">
    <source>
        <dbReference type="Pfam" id="PF06594"/>
    </source>
</evidence>
<dbReference type="PRINTS" id="PR00313">
    <property type="entry name" value="CABNDNGRPT"/>
</dbReference>
<feature type="domain" description="Haemolysin-type calcium binding-related" evidence="4">
    <location>
        <begin position="218"/>
        <end position="255"/>
    </location>
</feature>
<dbReference type="InterPro" id="IPR050557">
    <property type="entry name" value="RTX_toxin/Mannuronan_C5-epim"/>
</dbReference>
<dbReference type="Proteomes" id="UP000237423">
    <property type="component" value="Unassembled WGS sequence"/>
</dbReference>
<dbReference type="PROSITE" id="PS00330">
    <property type="entry name" value="HEMOLYSIN_CALCIUM"/>
    <property type="match status" value="5"/>
</dbReference>
<evidence type="ECO:0000256" key="3">
    <source>
        <dbReference type="ARBA" id="ARBA00022837"/>
    </source>
</evidence>
<dbReference type="SUPFAM" id="SSF51120">
    <property type="entry name" value="beta-Roll"/>
    <property type="match status" value="3"/>
</dbReference>
<dbReference type="GO" id="GO:0005576">
    <property type="term" value="C:extracellular region"/>
    <property type="evidence" value="ECO:0007669"/>
    <property type="project" value="UniProtKB-SubCell"/>
</dbReference>
<evidence type="ECO:0000313" key="6">
    <source>
        <dbReference type="Proteomes" id="UP000237423"/>
    </source>
</evidence>
<keyword evidence="2" id="KW-0964">Secreted</keyword>
<dbReference type="Gene3D" id="2.150.10.10">
    <property type="entry name" value="Serralysin-like metalloprotease, C-terminal"/>
    <property type="match status" value="3"/>
</dbReference>
<dbReference type="Pfam" id="PF00353">
    <property type="entry name" value="HemolysinCabind"/>
    <property type="match status" value="3"/>
</dbReference>
<dbReference type="PANTHER" id="PTHR38340">
    <property type="entry name" value="S-LAYER PROTEIN"/>
    <property type="match status" value="1"/>
</dbReference>
<dbReference type="PANTHER" id="PTHR38340:SF1">
    <property type="entry name" value="S-LAYER PROTEIN"/>
    <property type="match status" value="1"/>
</dbReference>
<evidence type="ECO:0000313" key="5">
    <source>
        <dbReference type="EMBL" id="POZ51309.1"/>
    </source>
</evidence>
<dbReference type="AlphaFoldDB" id="A0A2S5CKG2"/>
<organism evidence="5 6">
    <name type="scientific">Methylovulum psychrotolerans</name>
    <dbReference type="NCBI Taxonomy" id="1704499"/>
    <lineage>
        <taxon>Bacteria</taxon>
        <taxon>Pseudomonadati</taxon>
        <taxon>Pseudomonadota</taxon>
        <taxon>Gammaproteobacteria</taxon>
        <taxon>Methylococcales</taxon>
        <taxon>Methylococcaceae</taxon>
        <taxon>Methylovulum</taxon>
    </lineage>
</organism>
<accession>A0A2S5CKG2</accession>
<sequence length="381" mass="40636">MATYNGDNDNNTYTGTSSADVINGNGGNDVLFGYDGNDIINGGTGDDYLYGGLGNDTYLIAKNNGKDTLYEEGGSDTVTFTDMLASDISSVSRVNGGGDLLLKYSGGQLTIPGSFNFLNSPNYRIEQFQFSDGTVWNWADISLKALQGTSGNDNLYGYDNSDDILNGLLGNDNLSGNGGNDTLNGGTGDDYMRGGLGNDTYLLASDISQVSRINNGYDLLVKYDTSQLTVQNYFYSANSRIEQIQFSDGTVWGWAEISLKVLQGTSDDDFFLYGYDNSNDTINGFAGSDTLNGFGGDDTLNGGIGNDTLVGGLGNDTYLIAKNDGADTLVDFGGTDTVKFTTMLASDLSKVSRVNDGNDLLLQYGTSQLTVQSYFYSSDLI</sequence>
<feature type="domain" description="Haemolysin-type calcium binding-related" evidence="4">
    <location>
        <begin position="100"/>
        <end position="140"/>
    </location>
</feature>
<comment type="subcellular location">
    <subcellularLocation>
        <location evidence="1">Secreted</location>
    </subcellularLocation>
</comment>
<dbReference type="RefSeq" id="WP_103974671.1">
    <property type="nucleotide sequence ID" value="NZ_PGFZ01000006.1"/>
</dbReference>
<keyword evidence="3" id="KW-0106">Calcium</keyword>
<dbReference type="InterPro" id="IPR001343">
    <property type="entry name" value="Hemolysn_Ca-bd"/>
</dbReference>
<comment type="caution">
    <text evidence="5">The sequence shown here is derived from an EMBL/GenBank/DDBJ whole genome shotgun (WGS) entry which is preliminary data.</text>
</comment>
<gene>
    <name evidence="5" type="ORF">AADEFJLK_02757</name>
</gene>
<dbReference type="InterPro" id="IPR011049">
    <property type="entry name" value="Serralysin-like_metalloprot_C"/>
</dbReference>
<dbReference type="GO" id="GO:0005509">
    <property type="term" value="F:calcium ion binding"/>
    <property type="evidence" value="ECO:0007669"/>
    <property type="project" value="InterPro"/>
</dbReference>
<dbReference type="InterPro" id="IPR010566">
    <property type="entry name" value="Haemolys_ca-bd"/>
</dbReference>
<dbReference type="InterPro" id="IPR018511">
    <property type="entry name" value="Hemolysin-typ_Ca-bd_CS"/>
</dbReference>